<dbReference type="Proteomes" id="UP000030758">
    <property type="component" value="Unassembled WGS sequence"/>
</dbReference>
<protein>
    <submittedName>
        <fullName evidence="1">Uncharacterized protein</fullName>
    </submittedName>
</protein>
<proteinExistence type="predicted"/>
<reference evidence="1" key="1">
    <citation type="journal article" date="2014" name="Nat. Genet.">
        <title>Genome and transcriptome of the porcine whipworm Trichuris suis.</title>
        <authorList>
            <person name="Jex A.R."/>
            <person name="Nejsum P."/>
            <person name="Schwarz E.M."/>
            <person name="Hu L."/>
            <person name="Young N.D."/>
            <person name="Hall R.S."/>
            <person name="Korhonen P.K."/>
            <person name="Liao S."/>
            <person name="Thamsborg S."/>
            <person name="Xia J."/>
            <person name="Xu P."/>
            <person name="Wang S."/>
            <person name="Scheerlinck J.P."/>
            <person name="Hofmann A."/>
            <person name="Sternberg P.W."/>
            <person name="Wang J."/>
            <person name="Gasser R.B."/>
        </authorList>
    </citation>
    <scope>NUCLEOTIDE SEQUENCE [LARGE SCALE GENOMIC DNA]</scope>
    <source>
        <strain evidence="1">DCEP-RM93F</strain>
    </source>
</reference>
<sequence>MRTPEEFSMLSPLTVSKGDHAEAITITGHALFGSPFYRAGLGHTSSVGVIPVWLATGRKTEQDMENYGPAVQPAPPKRRQRITAQVNAVALEDQLVPAR</sequence>
<dbReference type="AlphaFoldDB" id="A0A085NU35"/>
<gene>
    <name evidence="1" type="ORF">M514_00116</name>
</gene>
<accession>A0A085NU35</accession>
<name>A0A085NU35_9BILA</name>
<evidence type="ECO:0000313" key="1">
    <source>
        <dbReference type="EMBL" id="KFD72981.1"/>
    </source>
</evidence>
<organism evidence="1">
    <name type="scientific">Trichuris suis</name>
    <name type="common">pig whipworm</name>
    <dbReference type="NCBI Taxonomy" id="68888"/>
    <lineage>
        <taxon>Eukaryota</taxon>
        <taxon>Metazoa</taxon>
        <taxon>Ecdysozoa</taxon>
        <taxon>Nematoda</taxon>
        <taxon>Enoplea</taxon>
        <taxon>Dorylaimia</taxon>
        <taxon>Trichinellida</taxon>
        <taxon>Trichuridae</taxon>
        <taxon>Trichuris</taxon>
    </lineage>
</organism>
<dbReference type="EMBL" id="KL367475">
    <property type="protein sequence ID" value="KFD72981.1"/>
    <property type="molecule type" value="Genomic_DNA"/>
</dbReference>